<evidence type="ECO:0000256" key="3">
    <source>
        <dbReference type="ARBA" id="ARBA00022692"/>
    </source>
</evidence>
<feature type="region of interest" description="Disordered" evidence="6">
    <location>
        <begin position="209"/>
        <end position="230"/>
    </location>
</feature>
<dbReference type="Proteomes" id="UP000198959">
    <property type="component" value="Unassembled WGS sequence"/>
</dbReference>
<feature type="transmembrane region" description="Helical" evidence="7">
    <location>
        <begin position="34"/>
        <end position="55"/>
    </location>
</feature>
<dbReference type="OrthoDB" id="9815525at2"/>
<keyword evidence="5 7" id="KW-0472">Membrane</keyword>
<evidence type="ECO:0000256" key="2">
    <source>
        <dbReference type="ARBA" id="ARBA00022475"/>
    </source>
</evidence>
<protein>
    <submittedName>
        <fullName evidence="8">Major Facilitator Superfamily protein</fullName>
    </submittedName>
</protein>
<dbReference type="AlphaFoldDB" id="A0A1C6S325"/>
<keyword evidence="3 7" id="KW-0812">Transmembrane</keyword>
<reference evidence="9" key="1">
    <citation type="submission" date="2016-06" db="EMBL/GenBank/DDBJ databases">
        <authorList>
            <person name="Varghese N."/>
            <person name="Submissions Spin"/>
        </authorList>
    </citation>
    <scope>NUCLEOTIDE SEQUENCE [LARGE SCALE GENOMIC DNA]</scope>
    <source>
        <strain evidence="9">DSM 43817</strain>
    </source>
</reference>
<evidence type="ECO:0000256" key="7">
    <source>
        <dbReference type="SAM" id="Phobius"/>
    </source>
</evidence>
<evidence type="ECO:0000256" key="6">
    <source>
        <dbReference type="SAM" id="MobiDB-lite"/>
    </source>
</evidence>
<feature type="transmembrane region" description="Helical" evidence="7">
    <location>
        <begin position="67"/>
        <end position="85"/>
    </location>
</feature>
<proteinExistence type="predicted"/>
<feature type="transmembrane region" description="Helical" evidence="7">
    <location>
        <begin position="121"/>
        <end position="145"/>
    </location>
</feature>
<dbReference type="STRING" id="145854.GA0074692_1656"/>
<name>A0A1C6S325_9ACTN</name>
<evidence type="ECO:0000256" key="1">
    <source>
        <dbReference type="ARBA" id="ARBA00004651"/>
    </source>
</evidence>
<comment type="subcellular location">
    <subcellularLocation>
        <location evidence="1">Cell membrane</location>
        <topology evidence="1">Multi-pass membrane protein</topology>
    </subcellularLocation>
</comment>
<organism evidence="8 9">
    <name type="scientific">Micromonospora pallida</name>
    <dbReference type="NCBI Taxonomy" id="145854"/>
    <lineage>
        <taxon>Bacteria</taxon>
        <taxon>Bacillati</taxon>
        <taxon>Actinomycetota</taxon>
        <taxon>Actinomycetes</taxon>
        <taxon>Micromonosporales</taxon>
        <taxon>Micromonosporaceae</taxon>
        <taxon>Micromonospora</taxon>
    </lineage>
</organism>
<dbReference type="Gene3D" id="1.20.1250.20">
    <property type="entry name" value="MFS general substrate transporter like domains"/>
    <property type="match status" value="1"/>
</dbReference>
<dbReference type="PANTHER" id="PTHR23513">
    <property type="entry name" value="INTEGRAL MEMBRANE EFFLUX PROTEIN-RELATED"/>
    <property type="match status" value="1"/>
</dbReference>
<dbReference type="SUPFAM" id="SSF103473">
    <property type="entry name" value="MFS general substrate transporter"/>
    <property type="match status" value="1"/>
</dbReference>
<evidence type="ECO:0000256" key="5">
    <source>
        <dbReference type="ARBA" id="ARBA00023136"/>
    </source>
</evidence>
<dbReference type="GO" id="GO:0005886">
    <property type="term" value="C:plasma membrane"/>
    <property type="evidence" value="ECO:0007669"/>
    <property type="project" value="UniProtKB-SubCell"/>
</dbReference>
<sequence>MPRREALRRSARDLRASLREGLGTFREVPLLGRLALATAALNIGGAGLGALYTLYAYRTLELSPFEVGALWGVNSAAALTAVATARRVVGRLGLHRSIALFAPVAAGSLLLIPAASLAAPLLLFVVYELIFGYCATVWSVASATLQQRLVPTERLGRVIAFSRTVSILAVPVGALVGGVTAGLWGLPGTLTGFALLALAGTATVTGRIRHRTDTDDPAASPAGEPAGDRA</sequence>
<keyword evidence="4 7" id="KW-1133">Transmembrane helix</keyword>
<feature type="transmembrane region" description="Helical" evidence="7">
    <location>
        <begin position="97"/>
        <end position="115"/>
    </location>
</feature>
<dbReference type="EMBL" id="FMHW01000002">
    <property type="protein sequence ID" value="SCL23831.1"/>
    <property type="molecule type" value="Genomic_DNA"/>
</dbReference>
<keyword evidence="2" id="KW-1003">Cell membrane</keyword>
<feature type="transmembrane region" description="Helical" evidence="7">
    <location>
        <begin position="190"/>
        <end position="208"/>
    </location>
</feature>
<evidence type="ECO:0000313" key="8">
    <source>
        <dbReference type="EMBL" id="SCL23831.1"/>
    </source>
</evidence>
<dbReference type="InterPro" id="IPR036259">
    <property type="entry name" value="MFS_trans_sf"/>
</dbReference>
<evidence type="ECO:0000256" key="4">
    <source>
        <dbReference type="ARBA" id="ARBA00022989"/>
    </source>
</evidence>
<accession>A0A1C6S325</accession>
<evidence type="ECO:0000313" key="9">
    <source>
        <dbReference type="Proteomes" id="UP000198959"/>
    </source>
</evidence>
<gene>
    <name evidence="8" type="ORF">GA0074692_1656</name>
</gene>
<dbReference type="PANTHER" id="PTHR23513:SF6">
    <property type="entry name" value="MAJOR FACILITATOR SUPERFAMILY ASSOCIATED DOMAIN-CONTAINING PROTEIN"/>
    <property type="match status" value="1"/>
</dbReference>
<feature type="transmembrane region" description="Helical" evidence="7">
    <location>
        <begin position="165"/>
        <end position="184"/>
    </location>
</feature>
<keyword evidence="9" id="KW-1185">Reference proteome</keyword>